<dbReference type="SUPFAM" id="SSF47598">
    <property type="entry name" value="Ribbon-helix-helix"/>
    <property type="match status" value="1"/>
</dbReference>
<evidence type="ECO:0000313" key="2">
    <source>
        <dbReference type="Proteomes" id="UP000093759"/>
    </source>
</evidence>
<dbReference type="RefSeq" id="WP_065026307.1">
    <property type="nucleotide sequence ID" value="NZ_LZMF01000138.1"/>
</dbReference>
<dbReference type="InterPro" id="IPR010985">
    <property type="entry name" value="Ribbon_hlx_hlx"/>
</dbReference>
<name>A0A1A3TMJ4_MYCSD</name>
<comment type="caution">
    <text evidence="1">The sequence shown here is derived from an EMBL/GenBank/DDBJ whole genome shotgun (WGS) entry which is preliminary data.</text>
</comment>
<gene>
    <name evidence="1" type="ORF">A5648_12015</name>
</gene>
<sequence>MASKNITLTMPAELVRRAKVFAAQRDMSVSSLVARLLEQLVGQVQDYDDVADLERRMMSGGTGLQIGSITWSRDELHQR</sequence>
<accession>A0A1A3TMJ4</accession>
<dbReference type="Pfam" id="PF19891">
    <property type="entry name" value="DUF6364"/>
    <property type="match status" value="1"/>
</dbReference>
<dbReference type="Proteomes" id="UP000093759">
    <property type="component" value="Unassembled WGS sequence"/>
</dbReference>
<reference evidence="2" key="1">
    <citation type="submission" date="2016-06" db="EMBL/GenBank/DDBJ databases">
        <authorList>
            <person name="Sutton G."/>
            <person name="Brinkac L."/>
            <person name="Sanka R."/>
            <person name="Adams M."/>
            <person name="Lau E."/>
            <person name="Garcia-Basteiro A."/>
            <person name="Lopez-Varela E."/>
            <person name="Palencia S."/>
        </authorList>
    </citation>
    <scope>NUCLEOTIDE SEQUENCE [LARGE SCALE GENOMIC DNA]</scope>
    <source>
        <strain evidence="2">1274684.2</strain>
    </source>
</reference>
<evidence type="ECO:0000313" key="1">
    <source>
        <dbReference type="EMBL" id="OBK83542.1"/>
    </source>
</evidence>
<evidence type="ECO:0008006" key="3">
    <source>
        <dbReference type="Google" id="ProtNLM"/>
    </source>
</evidence>
<dbReference type="AlphaFoldDB" id="A0A1A3TMJ4"/>
<dbReference type="GO" id="GO:0006355">
    <property type="term" value="P:regulation of DNA-templated transcription"/>
    <property type="evidence" value="ECO:0007669"/>
    <property type="project" value="InterPro"/>
</dbReference>
<proteinExistence type="predicted"/>
<dbReference type="InterPro" id="IPR045944">
    <property type="entry name" value="DUF6364"/>
</dbReference>
<organism evidence="1 2">
    <name type="scientific">Mycolicibacter sinensis (strain JDM601)</name>
    <name type="common">Mycobacterium sinense</name>
    <dbReference type="NCBI Taxonomy" id="875328"/>
    <lineage>
        <taxon>Bacteria</taxon>
        <taxon>Bacillati</taxon>
        <taxon>Actinomycetota</taxon>
        <taxon>Actinomycetes</taxon>
        <taxon>Mycobacteriales</taxon>
        <taxon>Mycobacteriaceae</taxon>
        <taxon>Mycolicibacter</taxon>
    </lineage>
</organism>
<protein>
    <recommendedName>
        <fullName evidence="3">CopG family transcriptional regulator</fullName>
    </recommendedName>
</protein>
<dbReference type="EMBL" id="LZMF01000138">
    <property type="protein sequence ID" value="OBK83542.1"/>
    <property type="molecule type" value="Genomic_DNA"/>
</dbReference>